<proteinExistence type="predicted"/>
<evidence type="ECO:0000313" key="3">
    <source>
        <dbReference type="WBParaSite" id="TREG1_30640.1"/>
    </source>
</evidence>
<feature type="region of interest" description="Disordered" evidence="1">
    <location>
        <begin position="1"/>
        <end position="38"/>
    </location>
</feature>
<feature type="compositionally biased region" description="Polar residues" evidence="1">
    <location>
        <begin position="295"/>
        <end position="308"/>
    </location>
</feature>
<dbReference type="Proteomes" id="UP000050795">
    <property type="component" value="Unassembled WGS sequence"/>
</dbReference>
<feature type="compositionally biased region" description="Polar residues" evidence="1">
    <location>
        <begin position="368"/>
        <end position="382"/>
    </location>
</feature>
<protein>
    <submittedName>
        <fullName evidence="3">Uncharacterized protein</fullName>
    </submittedName>
</protein>
<sequence>MSAGYTPPSSSKWTGNSSSSFYTGEKISSTSPMPNCNALMNQESYLNASKSNNSQQNRSLSPYQQSHLNDTLKSPLLLYPPPPPSVSLQMQPIRNHRPPVVETHFTHERSSPLPNFQKVNPCLRKDQYRPAVNYPINRYNPVRLHRPPVKNLPQSQQYVNRLNISPDYHTGSYMNPRVSVNPTQRCTLHPKGRSPNLTPPKRTLSPEIAHTYILPNSPVNSLRSTPLPNKTNLLDNDNDDPDIWNIGSSTEFSQPVYSMNPSHQGHKFSLYNEGHRLMDAPKEYTDHQSIKCHQDSNVSSSECGSLISTDDDETVSLNTTDSEQNMNLLMNRHSISLQRINNSKSEMHGSTQTLVPMSKIQRNRFKNSHTSSCKSVHWNESQTESKRKSSLHKNRTIEDNLLLDIQPNKVLQSPNRIPHTFPPSVSDQPTTFSETVGDDHGDKWTVYYRNPNIPGVQLDLVNNDQLHCSICQCQTIRL</sequence>
<feature type="region of interest" description="Disordered" evidence="1">
    <location>
        <begin position="293"/>
        <end position="317"/>
    </location>
</feature>
<feature type="compositionally biased region" description="Low complexity" evidence="1">
    <location>
        <begin position="9"/>
        <end position="20"/>
    </location>
</feature>
<evidence type="ECO:0000256" key="1">
    <source>
        <dbReference type="SAM" id="MobiDB-lite"/>
    </source>
</evidence>
<feature type="region of interest" description="Disordered" evidence="1">
    <location>
        <begin position="366"/>
        <end position="392"/>
    </location>
</feature>
<accession>A0AA85JNI4</accession>
<feature type="compositionally biased region" description="Polar residues" evidence="1">
    <location>
        <begin position="26"/>
        <end position="38"/>
    </location>
</feature>
<dbReference type="AlphaFoldDB" id="A0AA85JNI4"/>
<reference evidence="3" key="2">
    <citation type="submission" date="2023-11" db="UniProtKB">
        <authorList>
            <consortium name="WormBaseParasite"/>
        </authorList>
    </citation>
    <scope>IDENTIFICATION</scope>
</reference>
<name>A0AA85JNI4_TRIRE</name>
<keyword evidence="2" id="KW-1185">Reference proteome</keyword>
<dbReference type="WBParaSite" id="TREG1_30640.1">
    <property type="protein sequence ID" value="TREG1_30640.1"/>
    <property type="gene ID" value="TREG1_30640"/>
</dbReference>
<reference evidence="2" key="1">
    <citation type="submission" date="2022-06" db="EMBL/GenBank/DDBJ databases">
        <authorList>
            <person name="Berger JAMES D."/>
            <person name="Berger JAMES D."/>
        </authorList>
    </citation>
    <scope>NUCLEOTIDE SEQUENCE [LARGE SCALE GENOMIC DNA]</scope>
</reference>
<organism evidence="2 3">
    <name type="scientific">Trichobilharzia regenti</name>
    <name type="common">Nasal bird schistosome</name>
    <dbReference type="NCBI Taxonomy" id="157069"/>
    <lineage>
        <taxon>Eukaryota</taxon>
        <taxon>Metazoa</taxon>
        <taxon>Spiralia</taxon>
        <taxon>Lophotrochozoa</taxon>
        <taxon>Platyhelminthes</taxon>
        <taxon>Trematoda</taxon>
        <taxon>Digenea</taxon>
        <taxon>Strigeidida</taxon>
        <taxon>Schistosomatoidea</taxon>
        <taxon>Schistosomatidae</taxon>
        <taxon>Trichobilharzia</taxon>
    </lineage>
</organism>
<evidence type="ECO:0000313" key="2">
    <source>
        <dbReference type="Proteomes" id="UP000050795"/>
    </source>
</evidence>